<evidence type="ECO:0000256" key="1">
    <source>
        <dbReference type="ARBA" id="ARBA00000085"/>
    </source>
</evidence>
<keyword evidence="5" id="KW-0902">Two-component regulatory system</keyword>
<evidence type="ECO:0000256" key="4">
    <source>
        <dbReference type="ARBA" id="ARBA00022777"/>
    </source>
</evidence>
<evidence type="ECO:0000256" key="5">
    <source>
        <dbReference type="ARBA" id="ARBA00023012"/>
    </source>
</evidence>
<dbReference type="InterPro" id="IPR036890">
    <property type="entry name" value="HATPase_C_sf"/>
</dbReference>
<dbReference type="PANTHER" id="PTHR43711:SF1">
    <property type="entry name" value="HISTIDINE KINASE 1"/>
    <property type="match status" value="1"/>
</dbReference>
<dbReference type="Gene3D" id="3.30.565.10">
    <property type="entry name" value="Histidine kinase-like ATPase, C-terminal domain"/>
    <property type="match status" value="1"/>
</dbReference>
<evidence type="ECO:0000256" key="2">
    <source>
        <dbReference type="ARBA" id="ARBA00012438"/>
    </source>
</evidence>
<keyword evidence="3" id="KW-0808">Transferase</keyword>
<protein>
    <recommendedName>
        <fullName evidence="2">histidine kinase</fullName>
        <ecNumber evidence="2">2.7.13.3</ecNumber>
    </recommendedName>
</protein>
<dbReference type="PROSITE" id="PS50109">
    <property type="entry name" value="HIS_KIN"/>
    <property type="match status" value="1"/>
</dbReference>
<gene>
    <name evidence="7" type="ORF">S01H1_30936</name>
</gene>
<proteinExistence type="predicted"/>
<keyword evidence="4" id="KW-0418">Kinase</keyword>
<dbReference type="PANTHER" id="PTHR43711">
    <property type="entry name" value="TWO-COMPONENT HISTIDINE KINASE"/>
    <property type="match status" value="1"/>
</dbReference>
<comment type="caution">
    <text evidence="7">The sequence shown here is derived from an EMBL/GenBank/DDBJ whole genome shotgun (WGS) entry which is preliminary data.</text>
</comment>
<dbReference type="EC" id="2.7.13.3" evidence="2"/>
<dbReference type="EMBL" id="BARS01019066">
    <property type="protein sequence ID" value="GAF87120.1"/>
    <property type="molecule type" value="Genomic_DNA"/>
</dbReference>
<dbReference type="SUPFAM" id="SSF55874">
    <property type="entry name" value="ATPase domain of HSP90 chaperone/DNA topoisomerase II/histidine kinase"/>
    <property type="match status" value="1"/>
</dbReference>
<dbReference type="Pfam" id="PF02518">
    <property type="entry name" value="HATPase_c"/>
    <property type="match status" value="1"/>
</dbReference>
<reference evidence="7" key="1">
    <citation type="journal article" date="2014" name="Front. Microbiol.">
        <title>High frequency of phylogenetically diverse reductive dehalogenase-homologous genes in deep subseafloor sedimentary metagenomes.</title>
        <authorList>
            <person name="Kawai M."/>
            <person name="Futagami T."/>
            <person name="Toyoda A."/>
            <person name="Takaki Y."/>
            <person name="Nishi S."/>
            <person name="Hori S."/>
            <person name="Arai W."/>
            <person name="Tsubouchi T."/>
            <person name="Morono Y."/>
            <person name="Uchiyama I."/>
            <person name="Ito T."/>
            <person name="Fujiyama A."/>
            <person name="Inagaki F."/>
            <person name="Takami H."/>
        </authorList>
    </citation>
    <scope>NUCLEOTIDE SEQUENCE</scope>
    <source>
        <strain evidence="7">Expedition CK06-06</strain>
    </source>
</reference>
<organism evidence="7">
    <name type="scientific">marine sediment metagenome</name>
    <dbReference type="NCBI Taxonomy" id="412755"/>
    <lineage>
        <taxon>unclassified sequences</taxon>
        <taxon>metagenomes</taxon>
        <taxon>ecological metagenomes</taxon>
    </lineage>
</organism>
<evidence type="ECO:0000313" key="7">
    <source>
        <dbReference type="EMBL" id="GAF87120.1"/>
    </source>
</evidence>
<comment type="catalytic activity">
    <reaction evidence="1">
        <text>ATP + protein L-histidine = ADP + protein N-phospho-L-histidine.</text>
        <dbReference type="EC" id="2.7.13.3"/>
    </reaction>
</comment>
<dbReference type="AlphaFoldDB" id="X0UF48"/>
<dbReference type="InterPro" id="IPR003594">
    <property type="entry name" value="HATPase_dom"/>
</dbReference>
<sequence>ELADAGQTVEKSEKVNLNKLVETIGAITIPQNIELKHDPLVAVKADKEKLSQIFKNLFENAVIHGKPSQISVTSKLLDNEIALYIENDGLQIEAKTVEEAFESTFTTKEKESIHGLTIVKKLVDAHGWKIRLSDIKEKACFEILIPKEDVTEIF</sequence>
<feature type="domain" description="Histidine kinase" evidence="6">
    <location>
        <begin position="1"/>
        <end position="149"/>
    </location>
</feature>
<dbReference type="SMART" id="SM00387">
    <property type="entry name" value="HATPase_c"/>
    <property type="match status" value="1"/>
</dbReference>
<dbReference type="GO" id="GO:0000160">
    <property type="term" value="P:phosphorelay signal transduction system"/>
    <property type="evidence" value="ECO:0007669"/>
    <property type="project" value="UniProtKB-KW"/>
</dbReference>
<feature type="non-terminal residue" evidence="7">
    <location>
        <position position="1"/>
    </location>
</feature>
<accession>X0UF48</accession>
<evidence type="ECO:0000259" key="6">
    <source>
        <dbReference type="PROSITE" id="PS50109"/>
    </source>
</evidence>
<dbReference type="GO" id="GO:0004673">
    <property type="term" value="F:protein histidine kinase activity"/>
    <property type="evidence" value="ECO:0007669"/>
    <property type="project" value="UniProtKB-EC"/>
</dbReference>
<dbReference type="InterPro" id="IPR050736">
    <property type="entry name" value="Sensor_HK_Regulatory"/>
</dbReference>
<evidence type="ECO:0000256" key="3">
    <source>
        <dbReference type="ARBA" id="ARBA00022679"/>
    </source>
</evidence>
<dbReference type="InterPro" id="IPR005467">
    <property type="entry name" value="His_kinase_dom"/>
</dbReference>
<name>X0UF48_9ZZZZ</name>